<dbReference type="EMBL" id="CM001879">
    <property type="protein sequence ID" value="EOX91820.1"/>
    <property type="molecule type" value="Genomic_DNA"/>
</dbReference>
<dbReference type="GO" id="GO:0005536">
    <property type="term" value="F:D-glucose binding"/>
    <property type="evidence" value="ECO:0007669"/>
    <property type="project" value="InterPro"/>
</dbReference>
<keyword evidence="4 9" id="KW-0808">Transferase</keyword>
<keyword evidence="6 9" id="KW-0418">Kinase</keyword>
<dbReference type="GO" id="GO:0001678">
    <property type="term" value="P:intracellular glucose homeostasis"/>
    <property type="evidence" value="ECO:0007669"/>
    <property type="project" value="InterPro"/>
</dbReference>
<gene>
    <name evidence="13" type="ORF">TCM_000893</name>
</gene>
<dbReference type="Gene3D" id="3.40.367.20">
    <property type="match status" value="1"/>
</dbReference>
<dbReference type="PANTHER" id="PTHR19443">
    <property type="entry name" value="HEXOKINASE"/>
    <property type="match status" value="1"/>
</dbReference>
<proteinExistence type="inferred from homology"/>
<evidence type="ECO:0000256" key="2">
    <source>
        <dbReference type="ARBA" id="ARBA00005028"/>
    </source>
</evidence>
<comment type="pathway">
    <text evidence="1">Carbohydrate degradation.</text>
</comment>
<evidence type="ECO:0000256" key="1">
    <source>
        <dbReference type="ARBA" id="ARBA00004921"/>
    </source>
</evidence>
<dbReference type="GO" id="GO:0006974">
    <property type="term" value="P:DNA damage response"/>
    <property type="evidence" value="ECO:0007669"/>
    <property type="project" value="EnsemblPlants"/>
</dbReference>
<evidence type="ECO:0000259" key="11">
    <source>
        <dbReference type="Pfam" id="PF00349"/>
    </source>
</evidence>
<dbReference type="InParanoid" id="A0A061DHD2"/>
<dbReference type="Proteomes" id="UP000026915">
    <property type="component" value="Chromosome 1"/>
</dbReference>
<keyword evidence="10" id="KW-0812">Transmembrane</keyword>
<keyword evidence="8 9" id="KW-0324">Glycolysis</keyword>
<dbReference type="Pfam" id="PF03727">
    <property type="entry name" value="Hexokinase_2"/>
    <property type="match status" value="1"/>
</dbReference>
<protein>
    <recommendedName>
        <fullName evidence="9">Phosphotransferase</fullName>
        <ecNumber evidence="9">2.7.1.-</ecNumber>
    </recommendedName>
</protein>
<dbReference type="GO" id="GO:0009414">
    <property type="term" value="P:response to water deprivation"/>
    <property type="evidence" value="ECO:0007669"/>
    <property type="project" value="EnsemblPlants"/>
</dbReference>
<dbReference type="GO" id="GO:0005524">
    <property type="term" value="F:ATP binding"/>
    <property type="evidence" value="ECO:0007669"/>
    <property type="project" value="UniProtKB-UniRule"/>
</dbReference>
<dbReference type="GO" id="GO:0010224">
    <property type="term" value="P:response to UV-B"/>
    <property type="evidence" value="ECO:0007669"/>
    <property type="project" value="EnsemblPlants"/>
</dbReference>
<name>A0A061DHD2_THECC</name>
<evidence type="ECO:0000259" key="12">
    <source>
        <dbReference type="Pfam" id="PF03727"/>
    </source>
</evidence>
<dbReference type="GO" id="GO:0005829">
    <property type="term" value="C:cytosol"/>
    <property type="evidence" value="ECO:0000318"/>
    <property type="project" value="GO_Central"/>
</dbReference>
<keyword evidence="5 9" id="KW-0547">Nucleotide-binding</keyword>
<dbReference type="eggNOG" id="KOG1369">
    <property type="taxonomic scope" value="Eukaryota"/>
</dbReference>
<reference evidence="13 14" key="1">
    <citation type="journal article" date="2013" name="Genome Biol.">
        <title>The genome sequence of the most widely cultivated cacao type and its use to identify candidate genes regulating pod color.</title>
        <authorList>
            <person name="Motamayor J.C."/>
            <person name="Mockaitis K."/>
            <person name="Schmutz J."/>
            <person name="Haiminen N."/>
            <person name="Iii D.L."/>
            <person name="Cornejo O."/>
            <person name="Findley S.D."/>
            <person name="Zheng P."/>
            <person name="Utro F."/>
            <person name="Royaert S."/>
            <person name="Saski C."/>
            <person name="Jenkins J."/>
            <person name="Podicheti R."/>
            <person name="Zhao M."/>
            <person name="Scheffler B.E."/>
            <person name="Stack J.C."/>
            <person name="Feltus F.A."/>
            <person name="Mustiga G.M."/>
            <person name="Amores F."/>
            <person name="Phillips W."/>
            <person name="Marelli J.P."/>
            <person name="May G.D."/>
            <person name="Shapiro H."/>
            <person name="Ma J."/>
            <person name="Bustamante C.D."/>
            <person name="Schnell R.J."/>
            <person name="Main D."/>
            <person name="Gilbert D."/>
            <person name="Parida L."/>
            <person name="Kuhn D.N."/>
        </authorList>
    </citation>
    <scope>NUCLEOTIDE SEQUENCE [LARGE SCALE GENOMIC DNA]</scope>
    <source>
        <strain evidence="14">cv. Matina 1-6</strain>
    </source>
</reference>
<evidence type="ECO:0000313" key="14">
    <source>
        <dbReference type="Proteomes" id="UP000026915"/>
    </source>
</evidence>
<keyword evidence="7 9" id="KW-0067">ATP-binding</keyword>
<dbReference type="FunFam" id="3.30.420.40:FF:000321">
    <property type="entry name" value="Phosphotransferase"/>
    <property type="match status" value="1"/>
</dbReference>
<evidence type="ECO:0000256" key="4">
    <source>
        <dbReference type="ARBA" id="ARBA00022679"/>
    </source>
</evidence>
<dbReference type="STRING" id="3641.A0A061DHD2"/>
<dbReference type="UniPathway" id="UPA00242"/>
<dbReference type="GO" id="GO:0009409">
    <property type="term" value="P:response to cold"/>
    <property type="evidence" value="ECO:0007669"/>
    <property type="project" value="EnsemblPlants"/>
</dbReference>
<dbReference type="GO" id="GO:0006979">
    <property type="term" value="P:response to oxidative stress"/>
    <property type="evidence" value="ECO:0007669"/>
    <property type="project" value="EnsemblPlants"/>
</dbReference>
<evidence type="ECO:0000256" key="10">
    <source>
        <dbReference type="SAM" id="Phobius"/>
    </source>
</evidence>
<evidence type="ECO:0000256" key="6">
    <source>
        <dbReference type="ARBA" id="ARBA00022777"/>
    </source>
</evidence>
<dbReference type="InterPro" id="IPR001312">
    <property type="entry name" value="Hexokinase"/>
</dbReference>
<evidence type="ECO:0000256" key="3">
    <source>
        <dbReference type="ARBA" id="ARBA00009225"/>
    </source>
</evidence>
<evidence type="ECO:0000256" key="9">
    <source>
        <dbReference type="RuleBase" id="RU362007"/>
    </source>
</evidence>
<dbReference type="AlphaFoldDB" id="A0A061DHD2"/>
<dbReference type="PRINTS" id="PR00475">
    <property type="entry name" value="HEXOKINASE"/>
</dbReference>
<dbReference type="GO" id="GO:0019318">
    <property type="term" value="P:hexose metabolic process"/>
    <property type="evidence" value="ECO:0007669"/>
    <property type="project" value="UniProtKB-UniPathway"/>
</dbReference>
<dbReference type="FunCoup" id="A0A061DHD2">
    <property type="interactions" value="1064"/>
</dbReference>
<evidence type="ECO:0000256" key="7">
    <source>
        <dbReference type="ARBA" id="ARBA00022840"/>
    </source>
</evidence>
<dbReference type="PROSITE" id="PS51748">
    <property type="entry name" value="HEXOKINASE_2"/>
    <property type="match status" value="1"/>
</dbReference>
<feature type="domain" description="Hexokinase C-terminal" evidence="12">
    <location>
        <begin position="252"/>
        <end position="487"/>
    </location>
</feature>
<organism evidence="13 14">
    <name type="scientific">Theobroma cacao</name>
    <name type="common">Cacao</name>
    <name type="synonym">Cocoa</name>
    <dbReference type="NCBI Taxonomy" id="3641"/>
    <lineage>
        <taxon>Eukaryota</taxon>
        <taxon>Viridiplantae</taxon>
        <taxon>Streptophyta</taxon>
        <taxon>Embryophyta</taxon>
        <taxon>Tracheophyta</taxon>
        <taxon>Spermatophyta</taxon>
        <taxon>Magnoliopsida</taxon>
        <taxon>eudicotyledons</taxon>
        <taxon>Gunneridae</taxon>
        <taxon>Pentapetalae</taxon>
        <taxon>rosids</taxon>
        <taxon>malvids</taxon>
        <taxon>Malvales</taxon>
        <taxon>Malvaceae</taxon>
        <taxon>Byttnerioideae</taxon>
        <taxon>Theobroma</taxon>
    </lineage>
</organism>
<dbReference type="Gramene" id="EOX91820">
    <property type="protein sequence ID" value="EOX91820"/>
    <property type="gene ID" value="TCM_000893"/>
</dbReference>
<keyword evidence="10" id="KW-1133">Transmembrane helix</keyword>
<dbReference type="GO" id="GO:0005739">
    <property type="term" value="C:mitochondrion"/>
    <property type="evidence" value="ECO:0000318"/>
    <property type="project" value="GO_Central"/>
</dbReference>
<dbReference type="UniPathway" id="UPA00109">
    <property type="reaction ID" value="UER00180"/>
</dbReference>
<feature type="domain" description="Hexokinase N-terminal" evidence="11">
    <location>
        <begin position="43"/>
        <end position="244"/>
    </location>
</feature>
<dbReference type="GO" id="GO:0009408">
    <property type="term" value="P:response to heat"/>
    <property type="evidence" value="ECO:0007669"/>
    <property type="project" value="EnsemblPlants"/>
</dbReference>
<keyword evidence="10" id="KW-0472">Membrane</keyword>
<evidence type="ECO:0000256" key="5">
    <source>
        <dbReference type="ARBA" id="ARBA00022741"/>
    </source>
</evidence>
<dbReference type="GO" id="GO:0009651">
    <property type="term" value="P:response to salt stress"/>
    <property type="evidence" value="ECO:0007669"/>
    <property type="project" value="EnsemblPlants"/>
</dbReference>
<comment type="similarity">
    <text evidence="3 9">Belongs to the hexokinase family.</text>
</comment>
<dbReference type="HOGENOM" id="CLU_014393_5_1_1"/>
<feature type="transmembrane region" description="Helical" evidence="10">
    <location>
        <begin position="6"/>
        <end position="28"/>
    </location>
</feature>
<evidence type="ECO:0000256" key="8">
    <source>
        <dbReference type="ARBA" id="ARBA00023152"/>
    </source>
</evidence>
<dbReference type="GO" id="GO:0004396">
    <property type="term" value="F:hexokinase activity"/>
    <property type="evidence" value="ECO:0007669"/>
    <property type="project" value="UniProtKB-UniRule"/>
</dbReference>
<dbReference type="OMA" id="YHPNCRI"/>
<dbReference type="Pfam" id="PF00349">
    <property type="entry name" value="Hexokinase_1"/>
    <property type="match status" value="1"/>
</dbReference>
<keyword evidence="14" id="KW-1185">Reference proteome</keyword>
<dbReference type="GO" id="GO:0006096">
    <property type="term" value="P:glycolytic process"/>
    <property type="evidence" value="ECO:0007669"/>
    <property type="project" value="UniProtKB-UniPathway"/>
</dbReference>
<accession>A0A061DHD2</accession>
<dbReference type="EC" id="2.7.1.-" evidence="9"/>
<dbReference type="InterPro" id="IPR043129">
    <property type="entry name" value="ATPase_NBD"/>
</dbReference>
<sequence>MKKEVALAVVTTTAATVVVVVTLVRQYWKQKKDRQWKKCQQIIRKFARECATPVPKLWEVANAMVSDMEASLSSDEARSCLNMLVSYVSPLPTGNEQGMYYGVNLRGTDFLMVCARLGGKNEPISDFYKEEISLPSNVMLGTSQELYDIIAVELSKFISAHPENNDETAANDKKLGFTLSYAANQAAATSGAAIKWKNFSADDIVKGGKELVSEINQALEKHGVNMRVHALVDDTVGDLAGARYYNKESVAAICLGMGTNAAYVDTAQSGPRWRGSLLPNSGEIVISIEWGNFNSCQLPITRFDASLDAESSNPGSRIFEKLISGMYLGEIVRRVLAKMAKETALFGETVPPKLLIPYLLRPPDMAAMHQDTSEDREVVHEKLKEIFGITNSTEMAREIVAEVCDIVTERGARLAGAGIVAIAKKLGRIANRRSVITIEGGLYEHYRIFRNYLHSSVWEMLGDELSGNIIIEHAHGGSGAGALFLAASQNPDS</sequence>
<dbReference type="Gene3D" id="3.30.420.40">
    <property type="match status" value="1"/>
</dbReference>
<dbReference type="PANTHER" id="PTHR19443:SF18">
    <property type="entry name" value="HEXOKINASE-LIKE 2 PROTEIN-RELATED"/>
    <property type="match status" value="1"/>
</dbReference>
<evidence type="ECO:0000313" key="13">
    <source>
        <dbReference type="EMBL" id="EOX91820.1"/>
    </source>
</evidence>
<dbReference type="InterPro" id="IPR022672">
    <property type="entry name" value="Hexokinase_N"/>
</dbReference>
<dbReference type="InterPro" id="IPR022673">
    <property type="entry name" value="Hexokinase_C"/>
</dbReference>
<comment type="pathway">
    <text evidence="2">Carbohydrate metabolism; hexose metabolism.</text>
</comment>
<dbReference type="SUPFAM" id="SSF53067">
    <property type="entry name" value="Actin-like ATPase domain"/>
    <property type="match status" value="2"/>
</dbReference>